<evidence type="ECO:0000313" key="3">
    <source>
        <dbReference type="Proteomes" id="UP000299102"/>
    </source>
</evidence>
<dbReference type="EMBL" id="BGZK01002452">
    <property type="protein sequence ID" value="GBP94047.1"/>
    <property type="molecule type" value="Genomic_DNA"/>
</dbReference>
<proteinExistence type="predicted"/>
<comment type="caution">
    <text evidence="2">The sequence shown here is derived from an EMBL/GenBank/DDBJ whole genome shotgun (WGS) entry which is preliminary data.</text>
</comment>
<evidence type="ECO:0000313" key="2">
    <source>
        <dbReference type="EMBL" id="GBP94047.1"/>
    </source>
</evidence>
<protein>
    <submittedName>
        <fullName evidence="2">Uncharacterized protein</fullName>
    </submittedName>
</protein>
<accession>A0A4C2A572</accession>
<name>A0A4C2A572_EUMVA</name>
<feature type="region of interest" description="Disordered" evidence="1">
    <location>
        <begin position="1"/>
        <end position="27"/>
    </location>
</feature>
<reference evidence="2 3" key="1">
    <citation type="journal article" date="2019" name="Commun. Biol.">
        <title>The bagworm genome reveals a unique fibroin gene that provides high tensile strength.</title>
        <authorList>
            <person name="Kono N."/>
            <person name="Nakamura H."/>
            <person name="Ohtoshi R."/>
            <person name="Tomita M."/>
            <person name="Numata K."/>
            <person name="Arakawa K."/>
        </authorList>
    </citation>
    <scope>NUCLEOTIDE SEQUENCE [LARGE SCALE GENOMIC DNA]</scope>
</reference>
<sequence>MARERERPRGGAARSSARPPPPAPRRRCGVMAAAVRPVTRQKCYNNDPRIVFAAPFRILGLVPGEYVDQLRVFPDRRARAAPRRRRGRRNANYDLAHLVRPACQLRPLRRLIKSFSEIRQTNFGYLSRAGDPRRYVTAAGPAGGTHARRYDDTISRDETPLSTIVRLRGLAVRGNIFRNPYSLKDPIKQPFSPRKYGSEIYTGDPGTERAGLCYDELTLFQGGLQILTLRKYALRMNNERRAPAVIGRPELLMSPMRWALIKNSFPKICGWNLA</sequence>
<organism evidence="2 3">
    <name type="scientific">Eumeta variegata</name>
    <name type="common">Bagworm moth</name>
    <name type="synonym">Eumeta japonica</name>
    <dbReference type="NCBI Taxonomy" id="151549"/>
    <lineage>
        <taxon>Eukaryota</taxon>
        <taxon>Metazoa</taxon>
        <taxon>Ecdysozoa</taxon>
        <taxon>Arthropoda</taxon>
        <taxon>Hexapoda</taxon>
        <taxon>Insecta</taxon>
        <taxon>Pterygota</taxon>
        <taxon>Neoptera</taxon>
        <taxon>Endopterygota</taxon>
        <taxon>Lepidoptera</taxon>
        <taxon>Glossata</taxon>
        <taxon>Ditrysia</taxon>
        <taxon>Tineoidea</taxon>
        <taxon>Psychidae</taxon>
        <taxon>Oiketicinae</taxon>
        <taxon>Eumeta</taxon>
    </lineage>
</organism>
<evidence type="ECO:0000256" key="1">
    <source>
        <dbReference type="SAM" id="MobiDB-lite"/>
    </source>
</evidence>
<gene>
    <name evidence="2" type="ORF">EVAR_68954_1</name>
</gene>
<dbReference type="AlphaFoldDB" id="A0A4C2A572"/>
<dbReference type="Proteomes" id="UP000299102">
    <property type="component" value="Unassembled WGS sequence"/>
</dbReference>
<keyword evidence="3" id="KW-1185">Reference proteome</keyword>